<dbReference type="SUPFAM" id="SSF51101">
    <property type="entry name" value="Mannose-binding lectins"/>
    <property type="match status" value="2"/>
</dbReference>
<dbReference type="OrthoDB" id="581739at2759"/>
<keyword evidence="1" id="KW-0430">Lectin</keyword>
<dbReference type="PROSITE" id="PS51752">
    <property type="entry name" value="JACALIN_LECTIN"/>
    <property type="match status" value="1"/>
</dbReference>
<evidence type="ECO:0000313" key="4">
    <source>
        <dbReference type="RefSeq" id="XP_020087768.1"/>
    </source>
</evidence>
<protein>
    <submittedName>
        <fullName evidence="4">Horcolin-like</fullName>
    </submittedName>
</protein>
<keyword evidence="3" id="KW-1185">Reference proteome</keyword>
<sequence>MQLIKMGPCGGDGGGQRDMDMRGVTRIVKIAVRSGQIIDAVSFLYDRSGALEWGSQWGGSGGSFNVPIKMGPCGGHGGDQRDMDMRGVTRIAKIALRCGGAIDAVSFLYERSGNLEWTPQWGGAGGGFHEINLARDEYLTNVIRLL</sequence>
<dbReference type="Pfam" id="PF01419">
    <property type="entry name" value="Jacalin"/>
    <property type="match status" value="2"/>
</dbReference>
<dbReference type="PANTHER" id="PTHR46506">
    <property type="entry name" value="OS05G0143600 PROTEIN"/>
    <property type="match status" value="1"/>
</dbReference>
<gene>
    <name evidence="4" type="primary">LOC109709838</name>
</gene>
<name>A0A6P5F2R0_ANACO</name>
<dbReference type="Proteomes" id="UP000515123">
    <property type="component" value="Linkage group 5"/>
</dbReference>
<evidence type="ECO:0000313" key="3">
    <source>
        <dbReference type="Proteomes" id="UP000515123"/>
    </source>
</evidence>
<evidence type="ECO:0000256" key="1">
    <source>
        <dbReference type="ARBA" id="ARBA00022734"/>
    </source>
</evidence>
<dbReference type="InterPro" id="IPR001229">
    <property type="entry name" value="Jacalin-like_lectin_dom"/>
</dbReference>
<organism evidence="3 4">
    <name type="scientific">Ananas comosus</name>
    <name type="common">Pineapple</name>
    <name type="synonym">Ananas ananas</name>
    <dbReference type="NCBI Taxonomy" id="4615"/>
    <lineage>
        <taxon>Eukaryota</taxon>
        <taxon>Viridiplantae</taxon>
        <taxon>Streptophyta</taxon>
        <taxon>Embryophyta</taxon>
        <taxon>Tracheophyta</taxon>
        <taxon>Spermatophyta</taxon>
        <taxon>Magnoliopsida</taxon>
        <taxon>Liliopsida</taxon>
        <taxon>Poales</taxon>
        <taxon>Bromeliaceae</taxon>
        <taxon>Bromelioideae</taxon>
        <taxon>Ananas</taxon>
    </lineage>
</organism>
<proteinExistence type="predicted"/>
<reference evidence="3" key="1">
    <citation type="journal article" date="2015" name="Nat. Genet.">
        <title>The pineapple genome and the evolution of CAM photosynthesis.</title>
        <authorList>
            <person name="Ming R."/>
            <person name="VanBuren R."/>
            <person name="Wai C.M."/>
            <person name="Tang H."/>
            <person name="Schatz M.C."/>
            <person name="Bowers J.E."/>
            <person name="Lyons E."/>
            <person name="Wang M.L."/>
            <person name="Chen J."/>
            <person name="Biggers E."/>
            <person name="Zhang J."/>
            <person name="Huang L."/>
            <person name="Zhang L."/>
            <person name="Miao W."/>
            <person name="Zhang J."/>
            <person name="Ye Z."/>
            <person name="Miao C."/>
            <person name="Lin Z."/>
            <person name="Wang H."/>
            <person name="Zhou H."/>
            <person name="Yim W.C."/>
            <person name="Priest H.D."/>
            <person name="Zheng C."/>
            <person name="Woodhouse M."/>
            <person name="Edger P.P."/>
            <person name="Guyot R."/>
            <person name="Guo H.B."/>
            <person name="Guo H."/>
            <person name="Zheng G."/>
            <person name="Singh R."/>
            <person name="Sharma A."/>
            <person name="Min X."/>
            <person name="Zheng Y."/>
            <person name="Lee H."/>
            <person name="Gurtowski J."/>
            <person name="Sedlazeck F.J."/>
            <person name="Harkess A."/>
            <person name="McKain M.R."/>
            <person name="Liao Z."/>
            <person name="Fang J."/>
            <person name="Liu J."/>
            <person name="Zhang X."/>
            <person name="Zhang Q."/>
            <person name="Hu W."/>
            <person name="Qin Y."/>
            <person name="Wang K."/>
            <person name="Chen L.Y."/>
            <person name="Shirley N."/>
            <person name="Lin Y.R."/>
            <person name="Liu L.Y."/>
            <person name="Hernandez A.G."/>
            <person name="Wright C.L."/>
            <person name="Bulone V."/>
            <person name="Tuskan G.A."/>
            <person name="Heath K."/>
            <person name="Zee F."/>
            <person name="Moore P.H."/>
            <person name="Sunkar R."/>
            <person name="Leebens-Mack J.H."/>
            <person name="Mockler T."/>
            <person name="Bennetzen J.L."/>
            <person name="Freeling M."/>
            <person name="Sankoff D."/>
            <person name="Paterson A.H."/>
            <person name="Zhu X."/>
            <person name="Yang X."/>
            <person name="Smith J.A."/>
            <person name="Cushman J.C."/>
            <person name="Paull R.E."/>
            <person name="Yu Q."/>
        </authorList>
    </citation>
    <scope>NUCLEOTIDE SEQUENCE [LARGE SCALE GENOMIC DNA]</scope>
    <source>
        <strain evidence="3">cv. F153</strain>
    </source>
</reference>
<dbReference type="InterPro" id="IPR036404">
    <property type="entry name" value="Jacalin-like_lectin_dom_sf"/>
</dbReference>
<dbReference type="GeneID" id="109709838"/>
<evidence type="ECO:0000259" key="2">
    <source>
        <dbReference type="PROSITE" id="PS51752"/>
    </source>
</evidence>
<accession>A0A6P5F2R0</accession>
<dbReference type="RefSeq" id="XP_020087768.1">
    <property type="nucleotide sequence ID" value="XM_020232179.1"/>
</dbReference>
<dbReference type="GO" id="GO:0030246">
    <property type="term" value="F:carbohydrate binding"/>
    <property type="evidence" value="ECO:0007669"/>
    <property type="project" value="UniProtKB-KW"/>
</dbReference>
<dbReference type="Gene3D" id="2.100.10.30">
    <property type="entry name" value="Jacalin-like lectin domain"/>
    <property type="match status" value="2"/>
</dbReference>
<dbReference type="AlphaFoldDB" id="A0A6P5F2R0"/>
<feature type="domain" description="Jacalin-type lectin" evidence="2">
    <location>
        <begin position="67"/>
        <end position="146"/>
    </location>
</feature>
<reference evidence="4" key="2">
    <citation type="submission" date="2025-08" db="UniProtKB">
        <authorList>
            <consortium name="RefSeq"/>
        </authorList>
    </citation>
    <scope>IDENTIFICATION</scope>
    <source>
        <tissue evidence="4">Leaf</tissue>
    </source>
</reference>